<comment type="caution">
    <text evidence="1">The sequence shown here is derived from an EMBL/GenBank/DDBJ whole genome shotgun (WGS) entry which is preliminary data.</text>
</comment>
<reference evidence="1" key="1">
    <citation type="submission" date="2023-09" db="EMBL/GenBank/DDBJ databases">
        <title>Vallitalea sediminicola and Vallitalea maricola sp. nov., anaerobic bacteria isolated from marine sediment.</title>
        <authorList>
            <person name="Hirano S."/>
            <person name="Maeda A."/>
            <person name="Terahara T."/>
            <person name="Mori K."/>
            <person name="Hamada M."/>
            <person name="Matsumoto R."/>
            <person name="Kobayashi T."/>
        </authorList>
    </citation>
    <scope>NUCLEOTIDE SEQUENCE</scope>
    <source>
        <strain evidence="1">AN17-2</strain>
    </source>
</reference>
<accession>A0ACB5ULW8</accession>
<keyword evidence="2" id="KW-1185">Reference proteome</keyword>
<protein>
    <submittedName>
        <fullName evidence="1">Sugar ABC transporter substrate-binding protein</fullName>
    </submittedName>
</protein>
<dbReference type="Proteomes" id="UP001374599">
    <property type="component" value="Unassembled WGS sequence"/>
</dbReference>
<name>A0ACB5ULW8_9FIRM</name>
<evidence type="ECO:0000313" key="2">
    <source>
        <dbReference type="Proteomes" id="UP001374599"/>
    </source>
</evidence>
<organism evidence="1 2">
    <name type="scientific">Vallitalea maricola</name>
    <dbReference type="NCBI Taxonomy" id="3074433"/>
    <lineage>
        <taxon>Bacteria</taxon>
        <taxon>Bacillati</taxon>
        <taxon>Bacillota</taxon>
        <taxon>Clostridia</taxon>
        <taxon>Lachnospirales</taxon>
        <taxon>Vallitaleaceae</taxon>
        <taxon>Vallitalea</taxon>
    </lineage>
</organism>
<evidence type="ECO:0000313" key="1">
    <source>
        <dbReference type="EMBL" id="GMQ63956.1"/>
    </source>
</evidence>
<gene>
    <name evidence="1" type="ORF">AN2V17_31930</name>
</gene>
<sequence>MSKKFLAGVLCMLLTVSLFVGCGSKDNSTPKENDSKTEGVDEKVTLNIWGMGEEAKLLSEIENDFETKNPNIDMVVQAIPWDQAHDKLLMAVASGKGPDVVQLGTTWIPEFAEAGVLKDLTQYIDEYPNLDPANYFDSSVDTTKFDGKYIGVPWYVDTRAMFYRTDLLEEVGYTEGPNTWDELKDAATKLSARGDEYYGISFDLADQVFSIPYGWQNGSEIIKDGKPLFNEPEYVEAVKYLNSFFEEGLAPIQDDMDLIQAFKEGIKPMFVSGPWMINIIKNQVPEIDGKWAVRTVPAKENNTSSVGGSNLVIFDNTKNEEAALKFISYMTEVQTQVKWFDVAKCLPARTEAWNDESLVSDPFFSAFGEQMKNSKIAPFIPEWESIAMEVKKSLEEISIGGADIETELDELNKTVEKMLDK</sequence>
<proteinExistence type="predicted"/>
<dbReference type="EMBL" id="BTPU01000057">
    <property type="protein sequence ID" value="GMQ63956.1"/>
    <property type="molecule type" value="Genomic_DNA"/>
</dbReference>